<sequence length="283" mass="31088">MTPSEHLTFCTALIISLVNEAPQNHLHGFDEQAWGSPLIGVAAGNDPLFTQYKQIIGSVHWTPAEAFALAYPEQPVTAEDLRVVSWILPQTESTLADQRRETQLPAPRWIYSRHYGELFNEWLRRKVRDEFIDIGRKATAPTLLPGWGYRQTPQAGLCSNWSERHAAYAAGLGTFGLSDGFISEAGKAIRIGSVIVAADIEVTPRTATSHTANCLFYARGTCGACSKRCPVAAISKAGHDKIACHNYIRQVTAPYAKQLSGQEVTPCGLCQVGIPCERRNPLR</sequence>
<reference evidence="1" key="1">
    <citation type="submission" date="2020-09" db="EMBL/GenBank/DDBJ databases">
        <title>Pelobacter alkaliphilus sp. nov., a novel anaerobic arsenate-reducing bacterium from terrestrial mud volcano.</title>
        <authorList>
            <person name="Khomyakova M.A."/>
            <person name="Merkel A.Y."/>
            <person name="Slobodkin A.I."/>
        </authorList>
    </citation>
    <scope>NUCLEOTIDE SEQUENCE</scope>
    <source>
        <strain evidence="1">M08fum</strain>
    </source>
</reference>
<dbReference type="AlphaFoldDB" id="A0A8J6UKP5"/>
<dbReference type="PANTHER" id="PTHR42827:SF1">
    <property type="entry name" value="IRON-SULFUR CLUSTER-BINDING PROTEIN"/>
    <property type="match status" value="1"/>
</dbReference>
<comment type="caution">
    <text evidence="1">The sequence shown here is derived from an EMBL/GenBank/DDBJ whole genome shotgun (WGS) entry which is preliminary data.</text>
</comment>
<dbReference type="Proteomes" id="UP000632828">
    <property type="component" value="Unassembled WGS sequence"/>
</dbReference>
<name>A0A8J6UKP5_9BACT</name>
<proteinExistence type="predicted"/>
<evidence type="ECO:0000313" key="2">
    <source>
        <dbReference type="Proteomes" id="UP000632828"/>
    </source>
</evidence>
<organism evidence="1 2">
    <name type="scientific">Pelovirga terrestris</name>
    <dbReference type="NCBI Taxonomy" id="2771352"/>
    <lineage>
        <taxon>Bacteria</taxon>
        <taxon>Pseudomonadati</taxon>
        <taxon>Thermodesulfobacteriota</taxon>
        <taxon>Desulfuromonadia</taxon>
        <taxon>Geobacterales</taxon>
        <taxon>Geobacteraceae</taxon>
        <taxon>Pelovirga</taxon>
    </lineage>
</organism>
<keyword evidence="2" id="KW-1185">Reference proteome</keyword>
<gene>
    <name evidence="1" type="ORF">ICT70_03545</name>
</gene>
<accession>A0A8J6UKP5</accession>
<dbReference type="EMBL" id="JACWUN010000003">
    <property type="protein sequence ID" value="MBD1399737.1"/>
    <property type="molecule type" value="Genomic_DNA"/>
</dbReference>
<evidence type="ECO:0000313" key="1">
    <source>
        <dbReference type="EMBL" id="MBD1399737.1"/>
    </source>
</evidence>
<dbReference type="PANTHER" id="PTHR42827">
    <property type="entry name" value="IRON-SULFUR CLUSTER-BINDING PROTEIN-RELATED"/>
    <property type="match status" value="1"/>
</dbReference>
<protein>
    <submittedName>
        <fullName evidence="1">4Fe-4S ferredoxin</fullName>
    </submittedName>
</protein>
<dbReference type="RefSeq" id="WP_191154012.1">
    <property type="nucleotide sequence ID" value="NZ_JACWUN010000003.1"/>
</dbReference>